<evidence type="ECO:0000256" key="7">
    <source>
        <dbReference type="ARBA" id="ARBA00022833"/>
    </source>
</evidence>
<protein>
    <recommendedName>
        <fullName evidence="11">Murein endopeptidase K</fullName>
    </recommendedName>
</protein>
<dbReference type="GO" id="GO:0046872">
    <property type="term" value="F:metal ion binding"/>
    <property type="evidence" value="ECO:0007669"/>
    <property type="project" value="UniProtKB-KW"/>
</dbReference>
<dbReference type="Proteomes" id="UP000188912">
    <property type="component" value="Chromosome"/>
</dbReference>
<keyword evidence="15" id="KW-1185">Reference proteome</keyword>
<keyword evidence="6" id="KW-0378">Hydrolase</keyword>
<keyword evidence="3" id="KW-0645">Protease</keyword>
<evidence type="ECO:0000256" key="11">
    <source>
        <dbReference type="ARBA" id="ARBA00093666"/>
    </source>
</evidence>
<keyword evidence="9" id="KW-0961">Cell wall biogenesis/degradation</keyword>
<evidence type="ECO:0000256" key="2">
    <source>
        <dbReference type="ARBA" id="ARBA00004776"/>
    </source>
</evidence>
<evidence type="ECO:0000256" key="4">
    <source>
        <dbReference type="ARBA" id="ARBA00022723"/>
    </source>
</evidence>
<evidence type="ECO:0000256" key="9">
    <source>
        <dbReference type="ARBA" id="ARBA00023316"/>
    </source>
</evidence>
<dbReference type="SUPFAM" id="SSF55166">
    <property type="entry name" value="Hedgehog/DD-peptidase"/>
    <property type="match status" value="1"/>
</dbReference>
<comment type="similarity">
    <text evidence="10">Belongs to the peptidase M15 family.</text>
</comment>
<evidence type="ECO:0000256" key="1">
    <source>
        <dbReference type="ARBA" id="ARBA00001947"/>
    </source>
</evidence>
<organism evidence="14 15">
    <name type="scientific">Candidatus Tokpelaia hoelldobleri</name>
    <dbReference type="NCBI Taxonomy" id="1902579"/>
    <lineage>
        <taxon>Bacteria</taxon>
        <taxon>Pseudomonadati</taxon>
        <taxon>Pseudomonadota</taxon>
        <taxon>Alphaproteobacteria</taxon>
        <taxon>Hyphomicrobiales</taxon>
        <taxon>Candidatus Tokpelaia</taxon>
    </lineage>
</organism>
<keyword evidence="7" id="KW-0862">Zinc</keyword>
<sequence>MRKSGILKHKTGRYCKLKNFIAFLGMTLAVSASCFIVLAPQALAAGAGSRSAKTKQVSSARSKARPPVRVAKQANQAKLHALPGVADNDIPLNTQKYARTVTLASAGNFARGLPKGVQVARKGVQTACFNPRLVSLLGTIQNHYKRPVIITSGYRSPAHNRRVHGAKHSLHMSCSAADIKVSGVHKSELARFVRALPNRGGVGTYCNQIIHVDVGARRDWNWGCSKKR</sequence>
<dbReference type="KEGG" id="thd:BHV28_09020"/>
<evidence type="ECO:0000313" key="15">
    <source>
        <dbReference type="Proteomes" id="UP000188912"/>
    </source>
</evidence>
<accession>A0A1U9JUR7</accession>
<feature type="signal peptide" evidence="12">
    <location>
        <begin position="1"/>
        <end position="44"/>
    </location>
</feature>
<evidence type="ECO:0000313" key="14">
    <source>
        <dbReference type="EMBL" id="AQS41599.1"/>
    </source>
</evidence>
<evidence type="ECO:0000256" key="8">
    <source>
        <dbReference type="ARBA" id="ARBA00023049"/>
    </source>
</evidence>
<evidence type="ECO:0000259" key="13">
    <source>
        <dbReference type="Pfam" id="PF08291"/>
    </source>
</evidence>
<dbReference type="PANTHER" id="PTHR37425">
    <property type="match status" value="1"/>
</dbReference>
<feature type="domain" description="Peptidase M15A C-terminal" evidence="13">
    <location>
        <begin position="112"/>
        <end position="213"/>
    </location>
</feature>
<keyword evidence="4" id="KW-0479">Metal-binding</keyword>
<dbReference type="Gene3D" id="3.30.1380.10">
    <property type="match status" value="1"/>
</dbReference>
<evidence type="ECO:0000256" key="10">
    <source>
        <dbReference type="ARBA" id="ARBA00093448"/>
    </source>
</evidence>
<dbReference type="GO" id="GO:0071555">
    <property type="term" value="P:cell wall organization"/>
    <property type="evidence" value="ECO:0007669"/>
    <property type="project" value="UniProtKB-KW"/>
</dbReference>
<dbReference type="EMBL" id="CP017315">
    <property type="protein sequence ID" value="AQS41599.1"/>
    <property type="molecule type" value="Genomic_DNA"/>
</dbReference>
<dbReference type="InterPro" id="IPR010275">
    <property type="entry name" value="MepK"/>
</dbReference>
<keyword evidence="8" id="KW-0482">Metalloprotease</keyword>
<dbReference type="GO" id="GO:0006508">
    <property type="term" value="P:proteolysis"/>
    <property type="evidence" value="ECO:0007669"/>
    <property type="project" value="UniProtKB-KW"/>
</dbReference>
<dbReference type="Pfam" id="PF08291">
    <property type="entry name" value="Peptidase_M15_3"/>
    <property type="match status" value="1"/>
</dbReference>
<name>A0A1U9JUR7_9HYPH</name>
<proteinExistence type="inferred from homology"/>
<comment type="cofactor">
    <cofactor evidence="1">
        <name>Zn(2+)</name>
        <dbReference type="ChEBI" id="CHEBI:29105"/>
    </cofactor>
</comment>
<keyword evidence="5 12" id="KW-0732">Signal</keyword>
<dbReference type="InterPro" id="IPR009045">
    <property type="entry name" value="Zn_M74/Hedgehog-like"/>
</dbReference>
<dbReference type="GO" id="GO:0008237">
    <property type="term" value="F:metallopeptidase activity"/>
    <property type="evidence" value="ECO:0007669"/>
    <property type="project" value="UniProtKB-KW"/>
</dbReference>
<dbReference type="PROSITE" id="PS51257">
    <property type="entry name" value="PROKAR_LIPOPROTEIN"/>
    <property type="match status" value="1"/>
</dbReference>
<evidence type="ECO:0000256" key="5">
    <source>
        <dbReference type="ARBA" id="ARBA00022729"/>
    </source>
</evidence>
<evidence type="ECO:0000256" key="3">
    <source>
        <dbReference type="ARBA" id="ARBA00022670"/>
    </source>
</evidence>
<dbReference type="PANTHER" id="PTHR37425:SF1">
    <property type="entry name" value="OUTER MEMBRANE PROTEIN"/>
    <property type="match status" value="1"/>
</dbReference>
<comment type="pathway">
    <text evidence="2">Cell wall biogenesis; cell wall polysaccharide biosynthesis.</text>
</comment>
<dbReference type="InterPro" id="IPR013230">
    <property type="entry name" value="Peptidase_M15A_C"/>
</dbReference>
<dbReference type="STRING" id="1902579.BHV28_09020"/>
<reference evidence="14 15" key="1">
    <citation type="journal article" date="2010" name="Science">
        <title>Genomic comparison of the ants Camponotus floridanus and Harpegnathos saltator.</title>
        <authorList>
            <person name="Bonasio R."/>
            <person name="Zhang G."/>
            <person name="Ye C."/>
            <person name="Mutti N.S."/>
            <person name="Fang X."/>
            <person name="Qin N."/>
            <person name="Donahue G."/>
            <person name="Yang P."/>
            <person name="Li Q."/>
            <person name="Li C."/>
            <person name="Zhang P."/>
            <person name="Huang Z."/>
            <person name="Berger S.L."/>
            <person name="Reinberg D."/>
            <person name="Wang J."/>
            <person name="Liebig J."/>
        </authorList>
    </citation>
    <scope>NUCLEOTIDE SEQUENCE [LARGE SCALE GENOMIC DNA]</scope>
    <source>
        <strain evidence="14 15">Hsal</strain>
    </source>
</reference>
<evidence type="ECO:0000256" key="6">
    <source>
        <dbReference type="ARBA" id="ARBA00022801"/>
    </source>
</evidence>
<reference evidence="14 15" key="2">
    <citation type="journal article" date="2016" name="Sci. Rep.">
        <title>The genome of Rhizobiales bacteria in predatory ants reveals urease gene functions but no genes for nitrogen fixation.</title>
        <authorList>
            <person name="Neuvonen M.M."/>
            <person name="Tamarit D."/>
            <person name="Naslund K."/>
            <person name="Liebig J."/>
            <person name="Feldhaar H."/>
            <person name="Moran N.A."/>
            <person name="Guy L."/>
            <person name="Andersson S.G."/>
        </authorList>
    </citation>
    <scope>NUCLEOTIDE SEQUENCE [LARGE SCALE GENOMIC DNA]</scope>
    <source>
        <strain evidence="14 15">Hsal</strain>
    </source>
</reference>
<feature type="chain" id="PRO_5012188721" description="Murein endopeptidase K" evidence="12">
    <location>
        <begin position="45"/>
        <end position="228"/>
    </location>
</feature>
<dbReference type="AlphaFoldDB" id="A0A1U9JUR7"/>
<evidence type="ECO:0000256" key="12">
    <source>
        <dbReference type="SAM" id="SignalP"/>
    </source>
</evidence>
<gene>
    <name evidence="14" type="ORF">BHV28_09020</name>
</gene>